<dbReference type="Pfam" id="PF00566">
    <property type="entry name" value="RabGAP-TBC"/>
    <property type="match status" value="1"/>
</dbReference>
<dbReference type="GO" id="GO:0005096">
    <property type="term" value="F:GTPase activator activity"/>
    <property type="evidence" value="ECO:0007669"/>
    <property type="project" value="TreeGrafter"/>
</dbReference>
<organism evidence="3">
    <name type="scientific">Emiliania huxleyi</name>
    <name type="common">Coccolithophore</name>
    <name type="synonym">Pontosphaera huxleyi</name>
    <dbReference type="NCBI Taxonomy" id="2903"/>
    <lineage>
        <taxon>Eukaryota</taxon>
        <taxon>Haptista</taxon>
        <taxon>Haptophyta</taxon>
        <taxon>Prymnesiophyceae</taxon>
        <taxon>Isochrysidales</taxon>
        <taxon>Noelaerhabdaceae</taxon>
        <taxon>Emiliania</taxon>
    </lineage>
</organism>
<dbReference type="GO" id="GO:0031267">
    <property type="term" value="F:small GTPase binding"/>
    <property type="evidence" value="ECO:0007669"/>
    <property type="project" value="TreeGrafter"/>
</dbReference>
<dbReference type="PANTHER" id="PTHR47219">
    <property type="entry name" value="RAB GTPASE-ACTIVATING PROTEIN 1-LIKE"/>
    <property type="match status" value="1"/>
</dbReference>
<feature type="domain" description="Rab-GAP TBC" evidence="2">
    <location>
        <begin position="1"/>
        <end position="81"/>
    </location>
</feature>
<dbReference type="PANTHER" id="PTHR47219:SF9">
    <property type="entry name" value="GTPASE ACTIVATING PROTEIN AND CENTROSOME-ASSOCIATED, ISOFORM B"/>
    <property type="match status" value="1"/>
</dbReference>
<dbReference type="InterPro" id="IPR000195">
    <property type="entry name" value="Rab-GAP-TBC_dom"/>
</dbReference>
<name>A0A7S3TUJ3_EMIHU</name>
<evidence type="ECO:0000313" key="3">
    <source>
        <dbReference type="EMBL" id="CAE0594618.1"/>
    </source>
</evidence>
<reference evidence="3" key="1">
    <citation type="submission" date="2021-01" db="EMBL/GenBank/DDBJ databases">
        <authorList>
            <person name="Corre E."/>
            <person name="Pelletier E."/>
            <person name="Niang G."/>
            <person name="Scheremetjew M."/>
            <person name="Finn R."/>
            <person name="Kale V."/>
            <person name="Holt S."/>
            <person name="Cochrane G."/>
            <person name="Meng A."/>
            <person name="Brown T."/>
            <person name="Cohen L."/>
        </authorList>
    </citation>
    <scope>NUCLEOTIDE SEQUENCE</scope>
    <source>
        <strain evidence="3">379</strain>
    </source>
</reference>
<dbReference type="EMBL" id="HBIR01057223">
    <property type="protein sequence ID" value="CAE0594618.1"/>
    <property type="molecule type" value="Transcribed_RNA"/>
</dbReference>
<accession>A0A7S3TUJ3</accession>
<dbReference type="PROSITE" id="PS50086">
    <property type="entry name" value="TBC_RABGAP"/>
    <property type="match status" value="1"/>
</dbReference>
<evidence type="ECO:0000259" key="2">
    <source>
        <dbReference type="PROSITE" id="PS50086"/>
    </source>
</evidence>
<evidence type="ECO:0000256" key="1">
    <source>
        <dbReference type="SAM" id="MobiDB-lite"/>
    </source>
</evidence>
<feature type="region of interest" description="Disordered" evidence="1">
    <location>
        <begin position="201"/>
        <end position="230"/>
    </location>
</feature>
<dbReference type="Gene3D" id="1.10.472.80">
    <property type="entry name" value="Ypt/Rab-GAP domain of gyp1p, domain 3"/>
    <property type="match status" value="1"/>
</dbReference>
<gene>
    <name evidence="3" type="ORF">EHUX00137_LOCUS44516</name>
</gene>
<dbReference type="InterPro" id="IPR050302">
    <property type="entry name" value="Rab_GAP_TBC_domain"/>
</dbReference>
<dbReference type="InterPro" id="IPR035969">
    <property type="entry name" value="Rab-GAP_TBC_sf"/>
</dbReference>
<sequence>MASLLGRHFLAHVEEGSPQLAWRLRATRSCLKRELPETLEHLGSLGVGLDDFVCDWLSSLFLSTLALDTAARVWDCYLRDGEALLWHVAVELLRLLEPRLLQAFSRDEALSLLHHASESGGAGERQLFGALAASEGTAHEMLRLDFSQRLPMPTLASGGVVFDLWTNSYEAELGAGAAAAPRAYERAASGLRMADGTRARRLLSEESSAPEVPPLAGLSSDASASSSAGAHVSPSKRLLRPLETWIRGVWEGG</sequence>
<proteinExistence type="predicted"/>
<dbReference type="SUPFAM" id="SSF47923">
    <property type="entry name" value="Ypt/Rab-GAP domain of gyp1p"/>
    <property type="match status" value="1"/>
</dbReference>
<protein>
    <recommendedName>
        <fullName evidence="2">Rab-GAP TBC domain-containing protein</fullName>
    </recommendedName>
</protein>
<feature type="compositionally biased region" description="Low complexity" evidence="1">
    <location>
        <begin position="215"/>
        <end position="230"/>
    </location>
</feature>
<dbReference type="AlphaFoldDB" id="A0A7S3TUJ3"/>